<sequence>MARGGRKDHPIDRAQGPVAEFVDDLRRLRGTLTLEEVGRRMRYHPSTLSRRLSPKELPPRDFVEAYVRACGADPEPWIRRREELAGPPEAPDAGATDGGVTDGGVTDAGVTDDGQVREAAAPRWRRPRVLVPAAVAAAVAVAAPLLVHLLLADSPPSAEGTRATATLLAAPASSPPAVEPGHGFPVRIDRMAFRIFSSWWTQTAEGDVEFWSHQTCPPGTTAYWVALRPDREPARFACDSWQHHLWADVQPGTYHLEIWKEYDGQAIKGSGALRSSVPIVVHPKATPTPTAGLSARTSSPARP</sequence>
<evidence type="ECO:0000256" key="2">
    <source>
        <dbReference type="SAM" id="Phobius"/>
    </source>
</evidence>
<dbReference type="Proteomes" id="UP000198953">
    <property type="component" value="Unassembled WGS sequence"/>
</dbReference>
<feature type="compositionally biased region" description="Low complexity" evidence="1">
    <location>
        <begin position="103"/>
        <end position="113"/>
    </location>
</feature>
<dbReference type="AlphaFoldDB" id="A0A1H8EW40"/>
<dbReference type="STRING" id="46177.SAMN05660976_07119"/>
<accession>A0A1H8EW40</accession>
<feature type="region of interest" description="Disordered" evidence="1">
    <location>
        <begin position="85"/>
        <end position="120"/>
    </location>
</feature>
<keyword evidence="4" id="KW-1185">Reference proteome</keyword>
<proteinExistence type="predicted"/>
<dbReference type="OrthoDB" id="3688891at2"/>
<gene>
    <name evidence="3" type="ORF">SAMN05660976_07119</name>
</gene>
<keyword evidence="2" id="KW-1133">Transmembrane helix</keyword>
<name>A0A1H8EW40_9ACTN</name>
<evidence type="ECO:0000313" key="4">
    <source>
        <dbReference type="Proteomes" id="UP000198953"/>
    </source>
</evidence>
<reference evidence="3 4" key="1">
    <citation type="submission" date="2016-10" db="EMBL/GenBank/DDBJ databases">
        <authorList>
            <person name="de Groot N.N."/>
        </authorList>
    </citation>
    <scope>NUCLEOTIDE SEQUENCE [LARGE SCALE GENOMIC DNA]</scope>
    <source>
        <strain evidence="3 4">DSM 43357</strain>
    </source>
</reference>
<evidence type="ECO:0000313" key="3">
    <source>
        <dbReference type="EMBL" id="SEN23354.1"/>
    </source>
</evidence>
<feature type="region of interest" description="Disordered" evidence="1">
    <location>
        <begin position="284"/>
        <end position="303"/>
    </location>
</feature>
<dbReference type="RefSeq" id="WP_091104901.1">
    <property type="nucleotide sequence ID" value="NZ_FOBF01000023.1"/>
</dbReference>
<dbReference type="EMBL" id="FOBF01000023">
    <property type="protein sequence ID" value="SEN23354.1"/>
    <property type="molecule type" value="Genomic_DNA"/>
</dbReference>
<feature type="compositionally biased region" description="Polar residues" evidence="1">
    <location>
        <begin position="287"/>
        <end position="303"/>
    </location>
</feature>
<organism evidence="3 4">
    <name type="scientific">Nonomuraea pusilla</name>
    <dbReference type="NCBI Taxonomy" id="46177"/>
    <lineage>
        <taxon>Bacteria</taxon>
        <taxon>Bacillati</taxon>
        <taxon>Actinomycetota</taxon>
        <taxon>Actinomycetes</taxon>
        <taxon>Streptosporangiales</taxon>
        <taxon>Streptosporangiaceae</taxon>
        <taxon>Nonomuraea</taxon>
    </lineage>
</organism>
<feature type="transmembrane region" description="Helical" evidence="2">
    <location>
        <begin position="129"/>
        <end position="151"/>
    </location>
</feature>
<protein>
    <submittedName>
        <fullName evidence="3">Helix-turn-helix domain-containing protein</fullName>
    </submittedName>
</protein>
<keyword evidence="2" id="KW-0812">Transmembrane</keyword>
<evidence type="ECO:0000256" key="1">
    <source>
        <dbReference type="SAM" id="MobiDB-lite"/>
    </source>
</evidence>
<dbReference type="Pfam" id="PF13560">
    <property type="entry name" value="HTH_31"/>
    <property type="match status" value="1"/>
</dbReference>
<keyword evidence="2" id="KW-0472">Membrane</keyword>